<dbReference type="InterPro" id="IPR013087">
    <property type="entry name" value="Znf_C2H2_type"/>
</dbReference>
<protein>
    <submittedName>
        <fullName evidence="6">C2H2-type domain-containing protein</fullName>
    </submittedName>
</protein>
<evidence type="ECO:0000259" key="3">
    <source>
        <dbReference type="PROSITE" id="PS50157"/>
    </source>
</evidence>
<evidence type="ECO:0000256" key="1">
    <source>
        <dbReference type="PROSITE-ProRule" id="PRU00042"/>
    </source>
</evidence>
<feature type="compositionally biased region" description="Low complexity" evidence="2">
    <location>
        <begin position="48"/>
        <end position="75"/>
    </location>
</feature>
<gene>
    <name evidence="4" type="ORF">SSLN_LOCUS11146</name>
</gene>
<reference evidence="6" key="1">
    <citation type="submission" date="2016-06" db="UniProtKB">
        <authorList>
            <consortium name="WormBaseParasite"/>
        </authorList>
    </citation>
    <scope>IDENTIFICATION</scope>
</reference>
<dbReference type="EMBL" id="UYSU01036325">
    <property type="protein sequence ID" value="VDL97531.1"/>
    <property type="molecule type" value="Genomic_DNA"/>
</dbReference>
<keyword evidence="1" id="KW-0862">Zinc</keyword>
<dbReference type="PROSITE" id="PS50157">
    <property type="entry name" value="ZINC_FINGER_C2H2_2"/>
    <property type="match status" value="1"/>
</dbReference>
<feature type="region of interest" description="Disordered" evidence="2">
    <location>
        <begin position="41"/>
        <end position="111"/>
    </location>
</feature>
<dbReference type="AlphaFoldDB" id="A0A183T3U8"/>
<dbReference type="Proteomes" id="UP000275846">
    <property type="component" value="Unassembled WGS sequence"/>
</dbReference>
<reference evidence="4 5" key="2">
    <citation type="submission" date="2018-11" db="EMBL/GenBank/DDBJ databases">
        <authorList>
            <consortium name="Pathogen Informatics"/>
        </authorList>
    </citation>
    <scope>NUCLEOTIDE SEQUENCE [LARGE SCALE GENOMIC DNA]</scope>
    <source>
        <strain evidence="4 5">NST_G2</strain>
    </source>
</reference>
<keyword evidence="5" id="KW-1185">Reference proteome</keyword>
<sequence>MRFELLAFECPPNCPRCQCTFRTRIGQKQCHNNQTPSTYISTKSPFVTPASNPTASTTTPTPTSDDLTADASSLSVPHTMLPTATPTSITSPNTTDTASTTLTSAHTTSNSDLIPHCPRCDRKFTERIGLVCHLRSYRTETG</sequence>
<name>A0A183T3U8_SCHSO</name>
<keyword evidence="1" id="KW-0479">Metal-binding</keyword>
<proteinExistence type="predicted"/>
<evidence type="ECO:0000313" key="6">
    <source>
        <dbReference type="WBParaSite" id="SSLN_0001157301-mRNA-1"/>
    </source>
</evidence>
<feature type="compositionally biased region" description="Low complexity" evidence="2">
    <location>
        <begin position="90"/>
        <end position="111"/>
    </location>
</feature>
<keyword evidence="1" id="KW-0863">Zinc-finger</keyword>
<accession>A0A183T3U8</accession>
<evidence type="ECO:0000313" key="4">
    <source>
        <dbReference type="EMBL" id="VDL97531.1"/>
    </source>
</evidence>
<dbReference type="WBParaSite" id="SSLN_0001157301-mRNA-1">
    <property type="protein sequence ID" value="SSLN_0001157301-mRNA-1"/>
    <property type="gene ID" value="SSLN_0001157301"/>
</dbReference>
<dbReference type="GO" id="GO:0008270">
    <property type="term" value="F:zinc ion binding"/>
    <property type="evidence" value="ECO:0007669"/>
    <property type="project" value="UniProtKB-KW"/>
</dbReference>
<evidence type="ECO:0000313" key="5">
    <source>
        <dbReference type="Proteomes" id="UP000275846"/>
    </source>
</evidence>
<feature type="domain" description="C2H2-type" evidence="3">
    <location>
        <begin position="115"/>
        <end position="142"/>
    </location>
</feature>
<organism evidence="6">
    <name type="scientific">Schistocephalus solidus</name>
    <name type="common">Tapeworm</name>
    <dbReference type="NCBI Taxonomy" id="70667"/>
    <lineage>
        <taxon>Eukaryota</taxon>
        <taxon>Metazoa</taxon>
        <taxon>Spiralia</taxon>
        <taxon>Lophotrochozoa</taxon>
        <taxon>Platyhelminthes</taxon>
        <taxon>Cestoda</taxon>
        <taxon>Eucestoda</taxon>
        <taxon>Diphyllobothriidea</taxon>
        <taxon>Diphyllobothriidae</taxon>
        <taxon>Schistocephalus</taxon>
    </lineage>
</organism>
<evidence type="ECO:0000256" key="2">
    <source>
        <dbReference type="SAM" id="MobiDB-lite"/>
    </source>
</evidence>